<dbReference type="EMBL" id="JANJQO010000275">
    <property type="protein sequence ID" value="KAJ2979534.1"/>
    <property type="molecule type" value="Genomic_DNA"/>
</dbReference>
<protein>
    <submittedName>
        <fullName evidence="1">Uncharacterized protein</fullName>
    </submittedName>
</protein>
<reference evidence="1" key="1">
    <citation type="submission" date="2022-08" db="EMBL/GenBank/DDBJ databases">
        <title>Genome Sequence of Lecanicillium fungicola.</title>
        <authorList>
            <person name="Buettner E."/>
        </authorList>
    </citation>
    <scope>NUCLEOTIDE SEQUENCE</scope>
    <source>
        <strain evidence="1">Babe33</strain>
    </source>
</reference>
<evidence type="ECO:0000313" key="2">
    <source>
        <dbReference type="Proteomes" id="UP001143910"/>
    </source>
</evidence>
<accession>A0ACC1NKV0</accession>
<comment type="caution">
    <text evidence="1">The sequence shown here is derived from an EMBL/GenBank/DDBJ whole genome shotgun (WGS) entry which is preliminary data.</text>
</comment>
<sequence>MAATDDDARNIYDQGKGKGKGHNARDVNWSSAVARFCEDFRASHNNRDSTAVGASSKALIKRAARGLDITEDTPSPLPAFINMLELSLIMYLHNRDSGILEMVDVECLKISKLRGFGLEKREKELDAILHNLFTGKDVICNEEAEEIASNLQVLWPNAIDKAIIVPDAIYELVSQLASLEHLASHGIKARGLMN</sequence>
<dbReference type="Proteomes" id="UP001143910">
    <property type="component" value="Unassembled WGS sequence"/>
</dbReference>
<name>A0ACC1NKV0_9HYPO</name>
<gene>
    <name evidence="1" type="ORF">NQ176_g3192</name>
</gene>
<proteinExistence type="predicted"/>
<organism evidence="1 2">
    <name type="scientific">Zarea fungicola</name>
    <dbReference type="NCBI Taxonomy" id="93591"/>
    <lineage>
        <taxon>Eukaryota</taxon>
        <taxon>Fungi</taxon>
        <taxon>Dikarya</taxon>
        <taxon>Ascomycota</taxon>
        <taxon>Pezizomycotina</taxon>
        <taxon>Sordariomycetes</taxon>
        <taxon>Hypocreomycetidae</taxon>
        <taxon>Hypocreales</taxon>
        <taxon>Cordycipitaceae</taxon>
        <taxon>Zarea</taxon>
    </lineage>
</organism>
<evidence type="ECO:0000313" key="1">
    <source>
        <dbReference type="EMBL" id="KAJ2979534.1"/>
    </source>
</evidence>
<keyword evidence="2" id="KW-1185">Reference proteome</keyword>